<feature type="compositionally biased region" description="Basic and acidic residues" evidence="1">
    <location>
        <begin position="85"/>
        <end position="106"/>
    </location>
</feature>
<organism evidence="2">
    <name type="scientific">marine sediment metagenome</name>
    <dbReference type="NCBI Taxonomy" id="412755"/>
    <lineage>
        <taxon>unclassified sequences</taxon>
        <taxon>metagenomes</taxon>
        <taxon>ecological metagenomes</taxon>
    </lineage>
</organism>
<feature type="region of interest" description="Disordered" evidence="1">
    <location>
        <begin position="71"/>
        <end position="106"/>
    </location>
</feature>
<reference evidence="2" key="1">
    <citation type="journal article" date="2015" name="Nature">
        <title>Complex archaea that bridge the gap between prokaryotes and eukaryotes.</title>
        <authorList>
            <person name="Spang A."/>
            <person name="Saw J.H."/>
            <person name="Jorgensen S.L."/>
            <person name="Zaremba-Niedzwiedzka K."/>
            <person name="Martijn J."/>
            <person name="Lind A.E."/>
            <person name="van Eijk R."/>
            <person name="Schleper C."/>
            <person name="Guy L."/>
            <person name="Ettema T.J."/>
        </authorList>
    </citation>
    <scope>NUCLEOTIDE SEQUENCE</scope>
</reference>
<dbReference type="EMBL" id="LAZR01068340">
    <property type="protein sequence ID" value="KKK49824.1"/>
    <property type="molecule type" value="Genomic_DNA"/>
</dbReference>
<dbReference type="AlphaFoldDB" id="A0A0F8Y6L2"/>
<sequence>MKVIKKVQIVSVKPSGDGMRYALMSSDGEWYSTFDSKVGSYIESVSEGDTVEIEYVQNAKGFKNFSSIKLVDNDNEIQEEPPPEEPPREEREEKPPVKQRRGIDRMDKNCISAMQGALKLMEHLDFSKMNEEKIVEKFKALWKIIEEEISG</sequence>
<evidence type="ECO:0000256" key="1">
    <source>
        <dbReference type="SAM" id="MobiDB-lite"/>
    </source>
</evidence>
<name>A0A0F8Y6L2_9ZZZZ</name>
<gene>
    <name evidence="2" type="ORF">LCGC14_3131160</name>
</gene>
<accession>A0A0F8Y6L2</accession>
<feature type="compositionally biased region" description="Acidic residues" evidence="1">
    <location>
        <begin position="73"/>
        <end position="83"/>
    </location>
</feature>
<evidence type="ECO:0000313" key="2">
    <source>
        <dbReference type="EMBL" id="KKK49824.1"/>
    </source>
</evidence>
<comment type="caution">
    <text evidence="2">The sequence shown here is derived from an EMBL/GenBank/DDBJ whole genome shotgun (WGS) entry which is preliminary data.</text>
</comment>
<proteinExistence type="predicted"/>
<protein>
    <submittedName>
        <fullName evidence="2">Uncharacterized protein</fullName>
    </submittedName>
</protein>